<dbReference type="Pfam" id="PF07632">
    <property type="entry name" value="Sde182_NH-like"/>
    <property type="match status" value="1"/>
</dbReference>
<reference evidence="4 5" key="1">
    <citation type="submission" date="2024-02" db="EMBL/GenBank/DDBJ databases">
        <title>De novo assembly and annotation of 12 fungi associated with fruit tree decline syndrome in Ontario, Canada.</title>
        <authorList>
            <person name="Sulman M."/>
            <person name="Ellouze W."/>
            <person name="Ilyukhin E."/>
        </authorList>
    </citation>
    <scope>NUCLEOTIDE SEQUENCE [LARGE SCALE GENOMIC DNA]</scope>
    <source>
        <strain evidence="4 5">M1-105</strain>
    </source>
</reference>
<evidence type="ECO:0000313" key="4">
    <source>
        <dbReference type="EMBL" id="KAL1629793.1"/>
    </source>
</evidence>
<feature type="domain" description="Cellulose-binding Sde182 C-terminal" evidence="3">
    <location>
        <begin position="391"/>
        <end position="502"/>
    </location>
</feature>
<evidence type="ECO:0008006" key="6">
    <source>
        <dbReference type="Google" id="ProtNLM"/>
    </source>
</evidence>
<evidence type="ECO:0000313" key="5">
    <source>
        <dbReference type="Proteomes" id="UP001521116"/>
    </source>
</evidence>
<organism evidence="4 5">
    <name type="scientific">Neofusicoccum ribis</name>
    <dbReference type="NCBI Taxonomy" id="45134"/>
    <lineage>
        <taxon>Eukaryota</taxon>
        <taxon>Fungi</taxon>
        <taxon>Dikarya</taxon>
        <taxon>Ascomycota</taxon>
        <taxon>Pezizomycotina</taxon>
        <taxon>Dothideomycetes</taxon>
        <taxon>Dothideomycetes incertae sedis</taxon>
        <taxon>Botryosphaeriales</taxon>
        <taxon>Botryosphaeriaceae</taxon>
        <taxon>Neofusicoccum</taxon>
    </lineage>
</organism>
<evidence type="ECO:0000259" key="3">
    <source>
        <dbReference type="Pfam" id="PF21027"/>
    </source>
</evidence>
<comment type="caution">
    <text evidence="4">The sequence shown here is derived from an EMBL/GenBank/DDBJ whole genome shotgun (WGS) entry which is preliminary data.</text>
</comment>
<dbReference type="InterPro" id="IPR013783">
    <property type="entry name" value="Ig-like_fold"/>
</dbReference>
<keyword evidence="1" id="KW-0732">Signal</keyword>
<dbReference type="InterPro" id="IPR011483">
    <property type="entry name" value="Sde182_NH-like"/>
</dbReference>
<sequence length="521" mass="57305">MQLAIPLFAVVSLLLGVAAADDALRCRPWEVDIKPRVFILSDICNEPDDAQSMIRLLTHADQYDIKGLVATTSYWFNYTTAPDEIEKIVGSYGKVVENLQVHGHRQFPTEDYLLSIIRSGPKSYGLAAVDALNAGEQISDGAKLLVDTVDDSIEPLYVQVWGGANTLAQALRHVQSTRLHPELLVFCEKIRVYAISDQDNTGAWIRHEFPQIKYIASVHSWNAYGLAAWSGISGEGFYGFDEGGPDTELVSNEWVKTNIQLGRLGESYPDIMFIMEGDSPALLFTMQNGLNAPEHPEWGGWGGRYAPSSYGSGHFADTADHVVGKSRRTYVSNHATIWRWRQAFQNEFAARMQWTLHDSVDARTSQPPVVVVNGSCGSSAVELEVEAGASVALDASESYDPHSGKGAGVLRFAWWMYGEVTATQWQVRWEVPELAIHRDESASGGSKVVVDVPPADTACRAPRALHMANDVKPVCQVYHVILEVTGPGSPALTRYRRVVLKVRLPEGETEAGDASPAHEEL</sequence>
<name>A0ABR3SUU7_9PEZI</name>
<feature type="chain" id="PRO_5045602629" description="Cellulose-binding protein" evidence="1">
    <location>
        <begin position="20"/>
        <end position="521"/>
    </location>
</feature>
<keyword evidence="5" id="KW-1185">Reference proteome</keyword>
<dbReference type="Pfam" id="PF21027">
    <property type="entry name" value="Sde0182_C"/>
    <property type="match status" value="1"/>
</dbReference>
<dbReference type="EMBL" id="JAJVDC020000051">
    <property type="protein sequence ID" value="KAL1629793.1"/>
    <property type="molecule type" value="Genomic_DNA"/>
</dbReference>
<feature type="domain" description="Cellulose-binding Sde182 nucleoside hydrolase-like" evidence="2">
    <location>
        <begin position="36"/>
        <end position="305"/>
    </location>
</feature>
<protein>
    <recommendedName>
        <fullName evidence="6">Cellulose-binding protein</fullName>
    </recommendedName>
</protein>
<feature type="signal peptide" evidence="1">
    <location>
        <begin position="1"/>
        <end position="19"/>
    </location>
</feature>
<accession>A0ABR3SUU7</accession>
<dbReference type="Proteomes" id="UP001521116">
    <property type="component" value="Unassembled WGS sequence"/>
</dbReference>
<dbReference type="Gene3D" id="3.90.245.10">
    <property type="entry name" value="Ribonucleoside hydrolase-like"/>
    <property type="match status" value="1"/>
</dbReference>
<gene>
    <name evidence="4" type="ORF">SLS56_005189</name>
</gene>
<dbReference type="Gene3D" id="2.60.40.10">
    <property type="entry name" value="Immunoglobulins"/>
    <property type="match status" value="1"/>
</dbReference>
<dbReference type="InterPro" id="IPR048527">
    <property type="entry name" value="Sde182_C"/>
</dbReference>
<proteinExistence type="predicted"/>
<evidence type="ECO:0000259" key="2">
    <source>
        <dbReference type="Pfam" id="PF07632"/>
    </source>
</evidence>
<evidence type="ECO:0000256" key="1">
    <source>
        <dbReference type="SAM" id="SignalP"/>
    </source>
</evidence>
<dbReference type="InterPro" id="IPR036452">
    <property type="entry name" value="Ribo_hydro-like"/>
</dbReference>